<accession>A0ACC2NJU5</accession>
<evidence type="ECO:0000313" key="2">
    <source>
        <dbReference type="Proteomes" id="UP001239111"/>
    </source>
</evidence>
<comment type="caution">
    <text evidence="1">The sequence shown here is derived from an EMBL/GenBank/DDBJ whole genome shotgun (WGS) entry which is preliminary data.</text>
</comment>
<proteinExistence type="predicted"/>
<dbReference type="Proteomes" id="UP001239111">
    <property type="component" value="Chromosome 3"/>
</dbReference>
<name>A0ACC2NJU5_9HYME</name>
<reference evidence="1" key="1">
    <citation type="submission" date="2023-04" db="EMBL/GenBank/DDBJ databases">
        <title>A chromosome-level genome assembly of the parasitoid wasp Eretmocerus hayati.</title>
        <authorList>
            <person name="Zhong Y."/>
            <person name="Liu S."/>
            <person name="Liu Y."/>
        </authorList>
    </citation>
    <scope>NUCLEOTIDE SEQUENCE</scope>
    <source>
        <strain evidence="1">ZJU_SS_LIU_2023</strain>
    </source>
</reference>
<gene>
    <name evidence="1" type="ORF">QAD02_002432</name>
</gene>
<dbReference type="EMBL" id="CM056743">
    <property type="protein sequence ID" value="KAJ8671173.1"/>
    <property type="molecule type" value="Genomic_DNA"/>
</dbReference>
<sequence length="444" mass="50798">MKEKSDEGFVKASSENLPKIDLEMLMEFMSNSDFKSCEMKNVKTARSMRPNYGNVAIGYVQLKRHGDICTIEAQICPEHKTNSKNYNVQVIVDEVNECVQKAQCKDCAASQGGCKHAIAVVAWIHRKTEEPAPTSVQCYWRRPSLSRVGSNIKYLTIKDMLAGKRSNSDEKSRNDVDSSDKSFLRKIHHDERAKNTSCHLFRFYYHTLIQKMTLHYQSLAFVGDRNNAEEFLEFYKEILTPENCMHANKMTVNQSNSVSWFHLRYGRLTASIIMAAAKCQTLDGSLVENILSTMDYDSPAMKRGRELESEVLKLVGDVLMKKYNESAVKKCGLLLNRQYPALGASPDGLTENAVIEIKCPTKEKTKKNYYDLDGIRPKYKAQIGLQMLFAGKSKGYFCVADPKFEKNRHITIIIEKYDKEFTMKVIKVAMDFWDRAVFPHLMKT</sequence>
<keyword evidence="2" id="KW-1185">Reference proteome</keyword>
<evidence type="ECO:0000313" key="1">
    <source>
        <dbReference type="EMBL" id="KAJ8671173.1"/>
    </source>
</evidence>
<protein>
    <submittedName>
        <fullName evidence="1">Uncharacterized protein</fullName>
    </submittedName>
</protein>
<organism evidence="1 2">
    <name type="scientific">Eretmocerus hayati</name>
    <dbReference type="NCBI Taxonomy" id="131215"/>
    <lineage>
        <taxon>Eukaryota</taxon>
        <taxon>Metazoa</taxon>
        <taxon>Ecdysozoa</taxon>
        <taxon>Arthropoda</taxon>
        <taxon>Hexapoda</taxon>
        <taxon>Insecta</taxon>
        <taxon>Pterygota</taxon>
        <taxon>Neoptera</taxon>
        <taxon>Endopterygota</taxon>
        <taxon>Hymenoptera</taxon>
        <taxon>Apocrita</taxon>
        <taxon>Proctotrupomorpha</taxon>
        <taxon>Chalcidoidea</taxon>
        <taxon>Aphelinidae</taxon>
        <taxon>Aphelininae</taxon>
        <taxon>Eretmocerus</taxon>
    </lineage>
</organism>